<dbReference type="Pfam" id="PF00291">
    <property type="entry name" value="PALP"/>
    <property type="match status" value="1"/>
</dbReference>
<evidence type="ECO:0000256" key="14">
    <source>
        <dbReference type="ARBA" id="ARBA00022898"/>
    </source>
</evidence>
<comment type="cofactor">
    <cofactor evidence="1 18">
        <name>pyridoxal 5'-phosphate</name>
        <dbReference type="ChEBI" id="CHEBI:597326"/>
    </cofactor>
</comment>
<dbReference type="GO" id="GO:0046872">
    <property type="term" value="F:metal ion binding"/>
    <property type="evidence" value="ECO:0007669"/>
    <property type="project" value="UniProtKB-KW"/>
</dbReference>
<dbReference type="PROSITE" id="PS00901">
    <property type="entry name" value="CYS_SYNTHASE"/>
    <property type="match status" value="1"/>
</dbReference>
<evidence type="ECO:0000256" key="7">
    <source>
        <dbReference type="ARBA" id="ARBA00022598"/>
    </source>
</evidence>
<gene>
    <name evidence="21" type="ORF">ENG14_00690</name>
</gene>
<name>A0A7C0WSV5_9BACT</name>
<dbReference type="GO" id="GO:0006423">
    <property type="term" value="P:cysteinyl-tRNA aminoacylation"/>
    <property type="evidence" value="ECO:0007669"/>
    <property type="project" value="InterPro"/>
</dbReference>
<evidence type="ECO:0000256" key="19">
    <source>
        <dbReference type="PIRSR" id="PIRSR605856-51"/>
    </source>
</evidence>
<comment type="catalytic activity">
    <reaction evidence="17">
        <text>O-acetyl-L-serine + hydrogen sulfide = L-cysteine + acetate</text>
        <dbReference type="Rhea" id="RHEA:14829"/>
        <dbReference type="ChEBI" id="CHEBI:29919"/>
        <dbReference type="ChEBI" id="CHEBI:30089"/>
        <dbReference type="ChEBI" id="CHEBI:35235"/>
        <dbReference type="ChEBI" id="CHEBI:58340"/>
        <dbReference type="EC" id="2.5.1.47"/>
    </reaction>
</comment>
<feature type="binding site" evidence="18">
    <location>
        <begin position="182"/>
        <end position="186"/>
    </location>
    <ligand>
        <name>pyridoxal 5'-phosphate</name>
        <dbReference type="ChEBI" id="CHEBI:597326"/>
    </ligand>
</feature>
<dbReference type="InterPro" id="IPR001216">
    <property type="entry name" value="P-phosphate_BS"/>
</dbReference>
<dbReference type="Pfam" id="PF09190">
    <property type="entry name" value="DALR_2"/>
    <property type="match status" value="1"/>
</dbReference>
<accession>A0A7C0WSV5</accession>
<dbReference type="EMBL" id="DQZW01000030">
    <property type="protein sequence ID" value="HDL89403.1"/>
    <property type="molecule type" value="Genomic_DNA"/>
</dbReference>
<dbReference type="FunFam" id="3.40.50.1100:FF:000006">
    <property type="entry name" value="Cysteine synthase"/>
    <property type="match status" value="1"/>
</dbReference>
<keyword evidence="15" id="KW-0030">Aminoacyl-tRNA synthetase</keyword>
<dbReference type="SUPFAM" id="SSF52374">
    <property type="entry name" value="Nucleotidylyl transferase"/>
    <property type="match status" value="1"/>
</dbReference>
<dbReference type="InterPro" id="IPR009080">
    <property type="entry name" value="tRNAsynth_Ia_anticodon-bd"/>
</dbReference>
<dbReference type="UniPathway" id="UPA00136">
    <property type="reaction ID" value="UER00200"/>
</dbReference>
<keyword evidence="16" id="KW-0198">Cysteine biosynthesis</keyword>
<keyword evidence="12" id="KW-0862">Zinc</keyword>
<evidence type="ECO:0000256" key="13">
    <source>
        <dbReference type="ARBA" id="ARBA00022840"/>
    </source>
</evidence>
<dbReference type="InterPro" id="IPR014729">
    <property type="entry name" value="Rossmann-like_a/b/a_fold"/>
</dbReference>
<dbReference type="GO" id="GO:0004817">
    <property type="term" value="F:cysteine-tRNA ligase activity"/>
    <property type="evidence" value="ECO:0007669"/>
    <property type="project" value="InterPro"/>
</dbReference>
<sequence length="774" mass="87443">MVGKNVFNSVLECIGHTPLVKINRLNPNSKVTVYAKLESKNPGGSIKDRVALTMIEEAERKGVLTKDKIIIEATSGNTGIGLAMVAAVKGYRVILAMPETASTERQKILRAFGAQILLTPGTLGTDGAIEEVYRLVRENPDLYFMPDQFNNPANPLAHYLGTGPEIYEQTDGKVNVVVVTLGTSGTAMGILKAMKERNPDIEVVAVEPYPGHKIQGLKNMKESYIPGIFDRYALDRIIHVRDEEAFEMARKLAREEGIFAGMSSGAAMAVAIRMAQEREDGIIVAVLPDGGDRYLSTNLFTVMLEPDFRFFDQLTMKLKQLKPVEEGKIRLFITGPPLDGSLTINESRRFFVADLLVRFLEAKGFSTLAVMTVPDLDSRTIQMLDRAGKDFESFVKEKLQDLFDLFDRFNIKRPYRCARVSEYTDVIVDKVQELIDKGFAYEKLRSVYFNICRFSDYGKLAHIDPRETVPGKRIDPSLFEKQNPRDFALLKRASLNELKRGLYMKARWGNVIPTWHIAASTILLSQWGTPVDIYLSGADFLFPHLENVRVVGEALAGKPVAQVWLVCERLWVRKKASSDEFDETTTLYDLLNEGFRPEEVRFWLLSAHYRKPLHASRSGLANAVKSFRRLRRFVAALHLPPVKSGESNSRFSDLLYKLEREFFDALSEDINTPKALSALFAFVREANAIMRESGISEEDRQNTLNLLKKLDAVLGILGKDLVPPEPIIIELLKRRETARLNGNWDEADRLRQELEDKGIRIYDTPAGTRWERVD</sequence>
<dbReference type="Gene3D" id="1.20.120.1910">
    <property type="entry name" value="Cysteine-tRNA ligase, C-terminal anti-codon recognition domain"/>
    <property type="match status" value="1"/>
</dbReference>
<dbReference type="Proteomes" id="UP000886355">
    <property type="component" value="Unassembled WGS sequence"/>
</dbReference>
<evidence type="ECO:0000259" key="20">
    <source>
        <dbReference type="SMART" id="SM00840"/>
    </source>
</evidence>
<dbReference type="Gene3D" id="3.40.50.1100">
    <property type="match status" value="2"/>
</dbReference>
<dbReference type="Pfam" id="PF01406">
    <property type="entry name" value="tRNA-synt_1e"/>
    <property type="match status" value="1"/>
</dbReference>
<dbReference type="InterPro" id="IPR032678">
    <property type="entry name" value="tRNA-synt_1_cat_dom"/>
</dbReference>
<comment type="similarity">
    <text evidence="4">Belongs to the cysteine synthase/cystathionine beta-synthase family.</text>
</comment>
<protein>
    <recommendedName>
        <fullName evidence="6">Cysteine--tRNA ligase</fullName>
        <ecNumber evidence="5">2.5.1.47</ecNumber>
    </recommendedName>
</protein>
<evidence type="ECO:0000256" key="12">
    <source>
        <dbReference type="ARBA" id="ARBA00022833"/>
    </source>
</evidence>
<dbReference type="GO" id="GO:0005524">
    <property type="term" value="F:ATP binding"/>
    <property type="evidence" value="ECO:0007669"/>
    <property type="project" value="UniProtKB-KW"/>
</dbReference>
<dbReference type="InterPro" id="IPR005856">
    <property type="entry name" value="Cys_synth"/>
</dbReference>
<evidence type="ECO:0000256" key="6">
    <source>
        <dbReference type="ARBA" id="ARBA00014738"/>
    </source>
</evidence>
<evidence type="ECO:0000256" key="3">
    <source>
        <dbReference type="ARBA" id="ARBA00004962"/>
    </source>
</evidence>
<keyword evidence="10" id="KW-0479">Metal-binding</keyword>
<keyword evidence="14 18" id="KW-0663">Pyridoxal phosphate</keyword>
<evidence type="ECO:0000256" key="10">
    <source>
        <dbReference type="ARBA" id="ARBA00022723"/>
    </source>
</evidence>
<evidence type="ECO:0000256" key="17">
    <source>
        <dbReference type="ARBA" id="ARBA00047931"/>
    </source>
</evidence>
<evidence type="ECO:0000256" key="8">
    <source>
        <dbReference type="ARBA" id="ARBA00022605"/>
    </source>
</evidence>
<evidence type="ECO:0000313" key="21">
    <source>
        <dbReference type="EMBL" id="HDL89403.1"/>
    </source>
</evidence>
<dbReference type="NCBIfam" id="TIGR01136">
    <property type="entry name" value="cysKM"/>
    <property type="match status" value="1"/>
</dbReference>
<dbReference type="CDD" id="cd01561">
    <property type="entry name" value="CBS_like"/>
    <property type="match status" value="1"/>
</dbReference>
<dbReference type="SMART" id="SM00840">
    <property type="entry name" value="DALR_2"/>
    <property type="match status" value="1"/>
</dbReference>
<dbReference type="Pfam" id="PF23493">
    <property type="entry name" value="CysS_C"/>
    <property type="match status" value="1"/>
</dbReference>
<dbReference type="GO" id="GO:0004124">
    <property type="term" value="F:cysteine synthase activity"/>
    <property type="evidence" value="ECO:0007669"/>
    <property type="project" value="UniProtKB-EC"/>
</dbReference>
<evidence type="ECO:0000256" key="2">
    <source>
        <dbReference type="ARBA" id="ARBA00001947"/>
    </source>
</evidence>
<evidence type="ECO:0000256" key="15">
    <source>
        <dbReference type="ARBA" id="ARBA00023146"/>
    </source>
</evidence>
<comment type="cofactor">
    <cofactor evidence="2">
        <name>Zn(2+)</name>
        <dbReference type="ChEBI" id="CHEBI:29105"/>
    </cofactor>
</comment>
<feature type="binding site" evidence="18">
    <location>
        <position position="77"/>
    </location>
    <ligand>
        <name>pyridoxal 5'-phosphate</name>
        <dbReference type="ChEBI" id="CHEBI:597326"/>
    </ligand>
</feature>
<dbReference type="GO" id="GO:0005737">
    <property type="term" value="C:cytoplasm"/>
    <property type="evidence" value="ECO:0007669"/>
    <property type="project" value="InterPro"/>
</dbReference>
<reference evidence="21" key="1">
    <citation type="journal article" date="2020" name="mSystems">
        <title>Genome- and Community-Level Interaction Insights into Carbon Utilization and Element Cycling Functions of Hydrothermarchaeota in Hydrothermal Sediment.</title>
        <authorList>
            <person name="Zhou Z."/>
            <person name="Liu Y."/>
            <person name="Xu W."/>
            <person name="Pan J."/>
            <person name="Luo Z.H."/>
            <person name="Li M."/>
        </authorList>
    </citation>
    <scope>NUCLEOTIDE SEQUENCE [LARGE SCALE GENOMIC DNA]</scope>
    <source>
        <strain evidence="21">HyVt-19</strain>
    </source>
</reference>
<dbReference type="PANTHER" id="PTHR10314">
    <property type="entry name" value="CYSTATHIONINE BETA-SYNTHASE"/>
    <property type="match status" value="1"/>
</dbReference>
<dbReference type="GO" id="GO:0006535">
    <property type="term" value="P:cysteine biosynthetic process from serine"/>
    <property type="evidence" value="ECO:0007669"/>
    <property type="project" value="InterPro"/>
</dbReference>
<dbReference type="SUPFAM" id="SSF47323">
    <property type="entry name" value="Anticodon-binding domain of a subclass of class I aminoacyl-tRNA synthetases"/>
    <property type="match status" value="1"/>
</dbReference>
<dbReference type="Gene3D" id="3.40.50.620">
    <property type="entry name" value="HUPs"/>
    <property type="match status" value="1"/>
</dbReference>
<dbReference type="AlphaFoldDB" id="A0A7C0WSV5"/>
<feature type="modified residue" description="N6-(pyridoxal phosphate)lysine" evidence="19">
    <location>
        <position position="47"/>
    </location>
</feature>
<evidence type="ECO:0000256" key="5">
    <source>
        <dbReference type="ARBA" id="ARBA00012681"/>
    </source>
</evidence>
<comment type="caution">
    <text evidence="21">The sequence shown here is derived from an EMBL/GenBank/DDBJ whole genome shotgun (WGS) entry which is preliminary data.</text>
</comment>
<dbReference type="InterPro" id="IPR056411">
    <property type="entry name" value="CysS_C"/>
</dbReference>
<dbReference type="EC" id="2.5.1.47" evidence="5"/>
<keyword evidence="7" id="KW-0436">Ligase</keyword>
<proteinExistence type="inferred from homology"/>
<evidence type="ECO:0000256" key="1">
    <source>
        <dbReference type="ARBA" id="ARBA00001933"/>
    </source>
</evidence>
<feature type="domain" description="Cysteinyl-tRNA synthetase class Ia DALR" evidence="20">
    <location>
        <begin position="661"/>
        <end position="728"/>
    </location>
</feature>
<evidence type="ECO:0000256" key="18">
    <source>
        <dbReference type="PIRSR" id="PIRSR605856-50"/>
    </source>
</evidence>
<keyword evidence="11" id="KW-0547">Nucleotide-binding</keyword>
<keyword evidence="9 21" id="KW-0808">Transferase</keyword>
<dbReference type="InterPro" id="IPR050214">
    <property type="entry name" value="Cys_Synth/Cystath_Beta-Synth"/>
</dbReference>
<dbReference type="InterPro" id="IPR036052">
    <property type="entry name" value="TrpB-like_PALP_sf"/>
</dbReference>
<dbReference type="SUPFAM" id="SSF53686">
    <property type="entry name" value="Tryptophan synthase beta subunit-like PLP-dependent enzymes"/>
    <property type="match status" value="1"/>
</dbReference>
<dbReference type="InterPro" id="IPR001926">
    <property type="entry name" value="TrpB-like_PALP"/>
</dbReference>
<feature type="binding site" evidence="18">
    <location>
        <position position="263"/>
    </location>
    <ligand>
        <name>pyridoxal 5'-phosphate</name>
        <dbReference type="ChEBI" id="CHEBI:597326"/>
    </ligand>
</feature>
<evidence type="ECO:0000256" key="16">
    <source>
        <dbReference type="ARBA" id="ARBA00023192"/>
    </source>
</evidence>
<organism evidence="21">
    <name type="scientific">Thermodesulforhabdus norvegica</name>
    <dbReference type="NCBI Taxonomy" id="39841"/>
    <lineage>
        <taxon>Bacteria</taxon>
        <taxon>Pseudomonadati</taxon>
        <taxon>Thermodesulfobacteriota</taxon>
        <taxon>Syntrophobacteria</taxon>
        <taxon>Syntrophobacterales</taxon>
        <taxon>Thermodesulforhabdaceae</taxon>
        <taxon>Thermodesulforhabdus</taxon>
    </lineage>
</organism>
<keyword evidence="13" id="KW-0067">ATP-binding</keyword>
<evidence type="ECO:0000256" key="4">
    <source>
        <dbReference type="ARBA" id="ARBA00007103"/>
    </source>
</evidence>
<keyword evidence="8" id="KW-0028">Amino-acid biosynthesis</keyword>
<dbReference type="InterPro" id="IPR015273">
    <property type="entry name" value="Cys-tRNA-synt_Ia_DALR"/>
</dbReference>
<comment type="pathway">
    <text evidence="3">Amino-acid biosynthesis; L-cysteine biosynthesis; L-cysteine from L-serine: step 2/2.</text>
</comment>
<evidence type="ECO:0000256" key="11">
    <source>
        <dbReference type="ARBA" id="ARBA00022741"/>
    </source>
</evidence>
<evidence type="ECO:0000256" key="9">
    <source>
        <dbReference type="ARBA" id="ARBA00022679"/>
    </source>
</evidence>